<dbReference type="Proteomes" id="UP001596020">
    <property type="component" value="Unassembled WGS sequence"/>
</dbReference>
<accession>A0ABV9K5J0</accession>
<gene>
    <name evidence="1" type="ORF">ACFO3G_01115</name>
</gene>
<keyword evidence="2" id="KW-1185">Reference proteome</keyword>
<evidence type="ECO:0000313" key="1">
    <source>
        <dbReference type="EMBL" id="MFC4665231.1"/>
    </source>
</evidence>
<name>A0ABV9K5J0_9PORP</name>
<dbReference type="RefSeq" id="WP_380077184.1">
    <property type="nucleotide sequence ID" value="NZ_JBHSGO010000019.1"/>
</dbReference>
<reference evidence="2" key="1">
    <citation type="journal article" date="2019" name="Int. J. Syst. Evol. Microbiol.">
        <title>The Global Catalogue of Microorganisms (GCM) 10K type strain sequencing project: providing services to taxonomists for standard genome sequencing and annotation.</title>
        <authorList>
            <consortium name="The Broad Institute Genomics Platform"/>
            <consortium name="The Broad Institute Genome Sequencing Center for Infectious Disease"/>
            <person name="Wu L."/>
            <person name="Ma J."/>
        </authorList>
    </citation>
    <scope>NUCLEOTIDE SEQUENCE [LARGE SCALE GENOMIC DNA]</scope>
    <source>
        <strain evidence="2">CGMCC 4.7357</strain>
    </source>
</reference>
<organism evidence="1 2">
    <name type="scientific">Falsiporphyromonas endometrii</name>
    <dbReference type="NCBI Taxonomy" id="1387297"/>
    <lineage>
        <taxon>Bacteria</taxon>
        <taxon>Pseudomonadati</taxon>
        <taxon>Bacteroidota</taxon>
        <taxon>Bacteroidia</taxon>
        <taxon>Bacteroidales</taxon>
        <taxon>Porphyromonadaceae</taxon>
        <taxon>Falsiporphyromonas</taxon>
    </lineage>
</organism>
<comment type="caution">
    <text evidence="1">The sequence shown here is derived from an EMBL/GenBank/DDBJ whole genome shotgun (WGS) entry which is preliminary data.</text>
</comment>
<sequence length="81" mass="9078">MKISILLTILLIIISLGGAFLHVGKVCLFGRIQTDPGHGLYHRAVKLMMRTFYLLNTVDLDSTLKADKTLLIKPQNHKFDG</sequence>
<proteinExistence type="predicted"/>
<evidence type="ECO:0000313" key="2">
    <source>
        <dbReference type="Proteomes" id="UP001596020"/>
    </source>
</evidence>
<protein>
    <submittedName>
        <fullName evidence="1">Uncharacterized protein</fullName>
    </submittedName>
</protein>
<dbReference type="EMBL" id="JBHSGO010000019">
    <property type="protein sequence ID" value="MFC4665231.1"/>
    <property type="molecule type" value="Genomic_DNA"/>
</dbReference>